<dbReference type="Proteomes" id="UP000002215">
    <property type="component" value="Chromosome"/>
</dbReference>
<protein>
    <recommendedName>
        <fullName evidence="1">DUF1990 domain-containing protein</fullName>
    </recommendedName>
</protein>
<name>A0A979GY21_CHIPD</name>
<reference evidence="2 3" key="2">
    <citation type="journal article" date="2010" name="Stand. Genomic Sci.">
        <title>Complete genome sequence of Chitinophaga pinensis type strain (UQM 2034).</title>
        <authorList>
            <person name="Glavina Del Rio T."/>
            <person name="Abt B."/>
            <person name="Spring S."/>
            <person name="Lapidus A."/>
            <person name="Nolan M."/>
            <person name="Tice H."/>
            <person name="Copeland A."/>
            <person name="Cheng J.F."/>
            <person name="Chen F."/>
            <person name="Bruce D."/>
            <person name="Goodwin L."/>
            <person name="Pitluck S."/>
            <person name="Ivanova N."/>
            <person name="Mavromatis K."/>
            <person name="Mikhailova N."/>
            <person name="Pati A."/>
            <person name="Chen A."/>
            <person name="Palaniappan K."/>
            <person name="Land M."/>
            <person name="Hauser L."/>
            <person name="Chang Y.J."/>
            <person name="Jeffries C.D."/>
            <person name="Chain P."/>
            <person name="Saunders E."/>
            <person name="Detter J.C."/>
            <person name="Brettin T."/>
            <person name="Rohde M."/>
            <person name="Goker M."/>
            <person name="Bristow J."/>
            <person name="Eisen J.A."/>
            <person name="Markowitz V."/>
            <person name="Hugenholtz P."/>
            <person name="Kyrpides N.C."/>
            <person name="Klenk H.P."/>
            <person name="Lucas S."/>
        </authorList>
    </citation>
    <scope>NUCLEOTIDE SEQUENCE [LARGE SCALE GENOMIC DNA]</scope>
    <source>
        <strain evidence="3">ATCC 43595 / DSM 2588 / LMG 13176 / NBRC 15968 / NCIMB 11800 / UQM 2034</strain>
    </source>
</reference>
<dbReference type="Pfam" id="PF09348">
    <property type="entry name" value="DUF1990"/>
    <property type="match status" value="1"/>
</dbReference>
<gene>
    <name evidence="2" type="ordered locus">Cpin_5412</name>
</gene>
<accession>A0A979GY21</accession>
<feature type="domain" description="DUF1990" evidence="1">
    <location>
        <begin position="82"/>
        <end position="205"/>
    </location>
</feature>
<proteinExistence type="predicted"/>
<dbReference type="AlphaFoldDB" id="A0A979GY21"/>
<sequence>MHVSCRRENVYVALNAQLPHSATDLFEMKLYLIDQAKNFPQHLRFLKGEKVMPYNKDQLIEKISFVELNTRKSIEDINVNTLFDYDIFPGHIMHHYTQWKEENRSMQVGDTIVQQVYVPPVKSFSQKIIFGVRVSEIIDQQGKKGFSYETLKGHVEKGISTFTVEQGDQQQLIFKIHTYSIPGNMMARILSPVFSIPYQTFCTRSALAHVKGNIERKLPSLLPTEWHR</sequence>
<evidence type="ECO:0000259" key="1">
    <source>
        <dbReference type="Pfam" id="PF09348"/>
    </source>
</evidence>
<dbReference type="InterPro" id="IPR018960">
    <property type="entry name" value="DUF1990"/>
</dbReference>
<evidence type="ECO:0000313" key="3">
    <source>
        <dbReference type="Proteomes" id="UP000002215"/>
    </source>
</evidence>
<dbReference type="KEGG" id="cpi:Cpin_5412"/>
<organism evidence="2 3">
    <name type="scientific">Chitinophaga pinensis (strain ATCC 43595 / DSM 2588 / LMG 13176 / NBRC 15968 / NCIMB 11800 / UQM 2034)</name>
    <dbReference type="NCBI Taxonomy" id="485918"/>
    <lineage>
        <taxon>Bacteria</taxon>
        <taxon>Pseudomonadati</taxon>
        <taxon>Bacteroidota</taxon>
        <taxon>Chitinophagia</taxon>
        <taxon>Chitinophagales</taxon>
        <taxon>Chitinophagaceae</taxon>
        <taxon>Chitinophaga</taxon>
    </lineage>
</organism>
<dbReference type="EMBL" id="CP001699">
    <property type="protein sequence ID" value="ACU62841.1"/>
    <property type="molecule type" value="Genomic_DNA"/>
</dbReference>
<reference evidence="3" key="1">
    <citation type="submission" date="2009-08" db="EMBL/GenBank/DDBJ databases">
        <title>The complete genome of Chitinophaga pinensis DSM 2588.</title>
        <authorList>
            <consortium name="US DOE Joint Genome Institute (JGI-PGF)"/>
            <person name="Lucas S."/>
            <person name="Copeland A."/>
            <person name="Lapidus A."/>
            <person name="Glavina del Rio T."/>
            <person name="Dalin E."/>
            <person name="Tice H."/>
            <person name="Bruce D."/>
            <person name="Goodwin L."/>
            <person name="Pitluck S."/>
            <person name="Kyrpides N."/>
            <person name="Mavromatis K."/>
            <person name="Ivanova N."/>
            <person name="Mikhailova N."/>
            <person name="Sims D."/>
            <person name="Meinche L."/>
            <person name="Brettin T."/>
            <person name="Detter J.C."/>
            <person name="Han C."/>
            <person name="Larimer F."/>
            <person name="Land M."/>
            <person name="Hauser L."/>
            <person name="Markowitz V."/>
            <person name="Cheng J.-F."/>
            <person name="Hugenholtz P."/>
            <person name="Woyke T."/>
            <person name="Wu D."/>
            <person name="Spring S."/>
            <person name="Klenk H.-P."/>
            <person name="Eisen J.A."/>
        </authorList>
    </citation>
    <scope>NUCLEOTIDE SEQUENCE [LARGE SCALE GENOMIC DNA]</scope>
    <source>
        <strain evidence="3">ATCC 43595 / DSM 2588 / LMG 13176 / NBRC 15968 / NCIMB 11800 / UQM 2034</strain>
    </source>
</reference>
<evidence type="ECO:0000313" key="2">
    <source>
        <dbReference type="EMBL" id="ACU62841.1"/>
    </source>
</evidence>